<evidence type="ECO:0000256" key="2">
    <source>
        <dbReference type="ARBA" id="ARBA00022729"/>
    </source>
</evidence>
<organism evidence="4 5">
    <name type="scientific">Spodoptera litura</name>
    <name type="common">Asian cotton leafworm</name>
    <dbReference type="NCBI Taxonomy" id="69820"/>
    <lineage>
        <taxon>Eukaryota</taxon>
        <taxon>Metazoa</taxon>
        <taxon>Ecdysozoa</taxon>
        <taxon>Arthropoda</taxon>
        <taxon>Hexapoda</taxon>
        <taxon>Insecta</taxon>
        <taxon>Pterygota</taxon>
        <taxon>Neoptera</taxon>
        <taxon>Endopterygota</taxon>
        <taxon>Lepidoptera</taxon>
        <taxon>Glossata</taxon>
        <taxon>Ditrysia</taxon>
        <taxon>Noctuoidea</taxon>
        <taxon>Noctuidae</taxon>
        <taxon>Amphipyrinae</taxon>
        <taxon>Spodoptera</taxon>
    </lineage>
</organism>
<evidence type="ECO:0000313" key="4">
    <source>
        <dbReference type="Proteomes" id="UP000301870"/>
    </source>
</evidence>
<dbReference type="OrthoDB" id="7376846at2759"/>
<evidence type="ECO:0000313" key="5">
    <source>
        <dbReference type="RefSeq" id="XP_022816339.1"/>
    </source>
</evidence>
<dbReference type="PRINTS" id="PR00947">
    <property type="entry name" value="CUTICLE"/>
</dbReference>
<dbReference type="PANTHER" id="PTHR10380">
    <property type="entry name" value="CUTICLE PROTEIN"/>
    <property type="match status" value="1"/>
</dbReference>
<dbReference type="AlphaFoldDB" id="A0A9J7DV37"/>
<gene>
    <name evidence="5" type="primary">LOC111349454</name>
</gene>
<dbReference type="InterPro" id="IPR050468">
    <property type="entry name" value="Cuticle_Struct_Prot"/>
</dbReference>
<dbReference type="InterPro" id="IPR031311">
    <property type="entry name" value="CHIT_BIND_RR_consensus"/>
</dbReference>
<evidence type="ECO:0000256" key="3">
    <source>
        <dbReference type="PROSITE-ProRule" id="PRU00497"/>
    </source>
</evidence>
<keyword evidence="2" id="KW-0732">Signal</keyword>
<sequence length="190" mass="20706">MYPFGPRLLHSSVHLRPDNMKLILISALFGFAAAAYAPSAYPEQSNRPQASFEKNARIIALDSDVKEDSFRYNYETENGIKAEEQGREADGIEAQGGFQYTGDDGQVYSISYAAGQGGFQPQGAHIPTPPPVPEEILKALEQNARDEAAGIIDDGQYNPGKYGDAASAGAAYQQPQFARAQAGYRQTYKY</sequence>
<dbReference type="Pfam" id="PF00379">
    <property type="entry name" value="Chitin_bind_4"/>
    <property type="match status" value="1"/>
</dbReference>
<dbReference type="GO" id="GO:0008010">
    <property type="term" value="F:structural constituent of chitin-based larval cuticle"/>
    <property type="evidence" value="ECO:0007669"/>
    <property type="project" value="TreeGrafter"/>
</dbReference>
<keyword evidence="4" id="KW-1185">Reference proteome</keyword>
<dbReference type="Proteomes" id="UP000301870">
    <property type="component" value="Chromosome 1"/>
</dbReference>
<dbReference type="PROSITE" id="PS00233">
    <property type="entry name" value="CHIT_BIND_RR_1"/>
    <property type="match status" value="1"/>
</dbReference>
<evidence type="ECO:0000256" key="1">
    <source>
        <dbReference type="ARBA" id="ARBA00022460"/>
    </source>
</evidence>
<dbReference type="InterPro" id="IPR000618">
    <property type="entry name" value="Insect_cuticle"/>
</dbReference>
<dbReference type="GO" id="GO:0062129">
    <property type="term" value="C:chitin-based extracellular matrix"/>
    <property type="evidence" value="ECO:0007669"/>
    <property type="project" value="TreeGrafter"/>
</dbReference>
<dbReference type="PANTHER" id="PTHR10380:SF173">
    <property type="entry name" value="CUTICULAR PROTEIN 47EF, ISOFORM C-RELATED"/>
    <property type="match status" value="1"/>
</dbReference>
<reference evidence="5" key="1">
    <citation type="submission" date="2025-08" db="UniProtKB">
        <authorList>
            <consortium name="RefSeq"/>
        </authorList>
    </citation>
    <scope>IDENTIFICATION</scope>
    <source>
        <strain evidence="5">Ishihara</strain>
        <tissue evidence="5">Whole body</tissue>
    </source>
</reference>
<protein>
    <submittedName>
        <fullName evidence="5">Cuticle protein 3-like</fullName>
    </submittedName>
</protein>
<proteinExistence type="predicted"/>
<dbReference type="GeneID" id="111349454"/>
<accession>A0A9J7DV37</accession>
<name>A0A9J7DV37_SPOLT</name>
<dbReference type="KEGG" id="sliu:111349454"/>
<dbReference type="RefSeq" id="XP_022816339.1">
    <property type="nucleotide sequence ID" value="XM_022960571.1"/>
</dbReference>
<dbReference type="PROSITE" id="PS51155">
    <property type="entry name" value="CHIT_BIND_RR_2"/>
    <property type="match status" value="1"/>
</dbReference>
<keyword evidence="1 3" id="KW-0193">Cuticle</keyword>